<evidence type="ECO:0000256" key="4">
    <source>
        <dbReference type="SAM" id="MobiDB-lite"/>
    </source>
</evidence>
<dbReference type="PANTHER" id="PTHR44196:SF1">
    <property type="entry name" value="DEHYDROGENASE_REDUCTASE SDR FAMILY MEMBER 7B"/>
    <property type="match status" value="1"/>
</dbReference>
<name>A0ABX5VTV4_9MICO</name>
<dbReference type="PROSITE" id="PS00061">
    <property type="entry name" value="ADH_SHORT"/>
    <property type="match status" value="1"/>
</dbReference>
<dbReference type="InterPro" id="IPR020904">
    <property type="entry name" value="Sc_DH/Rdtase_CS"/>
</dbReference>
<evidence type="ECO:0000256" key="3">
    <source>
        <dbReference type="RuleBase" id="RU000363"/>
    </source>
</evidence>
<dbReference type="InterPro" id="IPR036291">
    <property type="entry name" value="NAD(P)-bd_dom_sf"/>
</dbReference>
<dbReference type="SUPFAM" id="SSF51735">
    <property type="entry name" value="NAD(P)-binding Rossmann-fold domains"/>
    <property type="match status" value="1"/>
</dbReference>
<keyword evidence="6" id="KW-1185">Reference proteome</keyword>
<dbReference type="Pfam" id="PF00106">
    <property type="entry name" value="adh_short"/>
    <property type="match status" value="1"/>
</dbReference>
<keyword evidence="2" id="KW-0560">Oxidoreductase</keyword>
<evidence type="ECO:0000313" key="6">
    <source>
        <dbReference type="Proteomes" id="UP000313948"/>
    </source>
</evidence>
<dbReference type="PANTHER" id="PTHR44196">
    <property type="entry name" value="DEHYDROGENASE/REDUCTASE SDR FAMILY MEMBER 7B"/>
    <property type="match status" value="1"/>
</dbReference>
<feature type="compositionally biased region" description="Basic residues" evidence="4">
    <location>
        <begin position="23"/>
        <end position="34"/>
    </location>
</feature>
<feature type="region of interest" description="Disordered" evidence="4">
    <location>
        <begin position="1"/>
        <end position="39"/>
    </location>
</feature>
<dbReference type="Gene3D" id="3.40.50.720">
    <property type="entry name" value="NAD(P)-binding Rossmann-like Domain"/>
    <property type="match status" value="1"/>
</dbReference>
<reference evidence="5 6" key="1">
    <citation type="submission" date="2019-05" db="EMBL/GenBank/DDBJ databases">
        <title>Georgenia *** sp. nov., and Georgenia *** sp. nov., isolated from the intestinal contents of plateau pika (Ochotona curzoniae) in the Qinghai-Tibet plateau of China.</title>
        <authorList>
            <person name="Tian Z."/>
        </authorList>
    </citation>
    <scope>NUCLEOTIDE SEQUENCE [LARGE SCALE GENOMIC DNA]</scope>
    <source>
        <strain evidence="5 6">Z294</strain>
    </source>
</reference>
<dbReference type="PRINTS" id="PR00081">
    <property type="entry name" value="GDHRDH"/>
</dbReference>
<evidence type="ECO:0000313" key="5">
    <source>
        <dbReference type="EMBL" id="QDB80440.1"/>
    </source>
</evidence>
<dbReference type="EMBL" id="CP040899">
    <property type="protein sequence ID" value="QDB80440.1"/>
    <property type="molecule type" value="Genomic_DNA"/>
</dbReference>
<sequence>MALRPRRCPRPPRRAAAAGLGGAHRRRHRLRLPRVPRAGGGPVTRPVAVVTGGARGIGRAIAAELLARGLRVVLADLDGAEATARELGAVGRHLDVTDRRAVEALVADVEESLGPIAVWVNNAGVMPTGAFLDQQPDVDDLVLDVDYRAVVHATRAVVPRMVRRGRGAVVQVASATGAKPMAGLAVYSGTKAAVVAFSEALRRELRGTGVDVLVVLPYLAATPMGAGIRSQRGFRPVTAEEVAVTTVRALERRRAEVYVPRWLGPAAHLFRELPLAVRGVLDDALASDRIGLGGDPDQRRRYLRQVRRNAHR</sequence>
<dbReference type="Proteomes" id="UP000313948">
    <property type="component" value="Chromosome"/>
</dbReference>
<protein>
    <submittedName>
        <fullName evidence="5">SDR family NAD(P)-dependent oxidoreductase</fullName>
    </submittedName>
</protein>
<dbReference type="InterPro" id="IPR002347">
    <property type="entry name" value="SDR_fam"/>
</dbReference>
<accession>A0ABX5VTV4</accession>
<gene>
    <name evidence="5" type="ORF">FE251_14445</name>
</gene>
<proteinExistence type="inferred from homology"/>
<evidence type="ECO:0000256" key="1">
    <source>
        <dbReference type="ARBA" id="ARBA00006484"/>
    </source>
</evidence>
<dbReference type="PRINTS" id="PR00080">
    <property type="entry name" value="SDRFAMILY"/>
</dbReference>
<feature type="compositionally biased region" description="Basic residues" evidence="4">
    <location>
        <begin position="1"/>
        <end position="13"/>
    </location>
</feature>
<comment type="similarity">
    <text evidence="1 3">Belongs to the short-chain dehydrogenases/reductases (SDR) family.</text>
</comment>
<organism evidence="5 6">
    <name type="scientific">Georgenia wutianyii</name>
    <dbReference type="NCBI Taxonomy" id="2585135"/>
    <lineage>
        <taxon>Bacteria</taxon>
        <taxon>Bacillati</taxon>
        <taxon>Actinomycetota</taxon>
        <taxon>Actinomycetes</taxon>
        <taxon>Micrococcales</taxon>
        <taxon>Bogoriellaceae</taxon>
        <taxon>Georgenia</taxon>
    </lineage>
</organism>
<evidence type="ECO:0000256" key="2">
    <source>
        <dbReference type="ARBA" id="ARBA00023002"/>
    </source>
</evidence>